<evidence type="ECO:0000256" key="1">
    <source>
        <dbReference type="SAM" id="SignalP"/>
    </source>
</evidence>
<feature type="signal peptide" evidence="1">
    <location>
        <begin position="1"/>
        <end position="19"/>
    </location>
</feature>
<organism evidence="2 3">
    <name type="scientific">Allostreptomyces psammosilenae</name>
    <dbReference type="NCBI Taxonomy" id="1892865"/>
    <lineage>
        <taxon>Bacteria</taxon>
        <taxon>Bacillati</taxon>
        <taxon>Actinomycetota</taxon>
        <taxon>Actinomycetes</taxon>
        <taxon>Kitasatosporales</taxon>
        <taxon>Streptomycetaceae</taxon>
        <taxon>Allostreptomyces</taxon>
    </lineage>
</organism>
<dbReference type="RefSeq" id="WP_179814057.1">
    <property type="nucleotide sequence ID" value="NZ_JACBZD010000001.1"/>
</dbReference>
<dbReference type="EMBL" id="JACBZD010000001">
    <property type="protein sequence ID" value="NYI05295.1"/>
    <property type="molecule type" value="Genomic_DNA"/>
</dbReference>
<sequence>MALTSNRTAATVLSVAATAAVATMVNRAVQDRGSARQWAAPAFDRAQWCKEQCEKHPENVGKACDCAGGGPLLWRRR</sequence>
<proteinExistence type="predicted"/>
<comment type="caution">
    <text evidence="2">The sequence shown here is derived from an EMBL/GenBank/DDBJ whole genome shotgun (WGS) entry which is preliminary data.</text>
</comment>
<dbReference type="AlphaFoldDB" id="A0A852ZTV5"/>
<evidence type="ECO:0000313" key="2">
    <source>
        <dbReference type="EMBL" id="NYI05295.1"/>
    </source>
</evidence>
<keyword evidence="3" id="KW-1185">Reference proteome</keyword>
<name>A0A852ZTV5_9ACTN</name>
<feature type="chain" id="PRO_5038469726" evidence="1">
    <location>
        <begin position="20"/>
        <end position="77"/>
    </location>
</feature>
<accession>A0A852ZTV5</accession>
<gene>
    <name evidence="2" type="ORF">FHU37_002238</name>
</gene>
<protein>
    <submittedName>
        <fullName evidence="2">Uncharacterized protein</fullName>
    </submittedName>
</protein>
<dbReference type="Proteomes" id="UP000567795">
    <property type="component" value="Unassembled WGS sequence"/>
</dbReference>
<reference evidence="2 3" key="1">
    <citation type="submission" date="2020-07" db="EMBL/GenBank/DDBJ databases">
        <title>Sequencing the genomes of 1000 actinobacteria strains.</title>
        <authorList>
            <person name="Klenk H.-P."/>
        </authorList>
    </citation>
    <scope>NUCLEOTIDE SEQUENCE [LARGE SCALE GENOMIC DNA]</scope>
    <source>
        <strain evidence="2 3">DSM 42178</strain>
    </source>
</reference>
<keyword evidence="1" id="KW-0732">Signal</keyword>
<evidence type="ECO:0000313" key="3">
    <source>
        <dbReference type="Proteomes" id="UP000567795"/>
    </source>
</evidence>